<dbReference type="KEGG" id="lcf:108887811"/>
<keyword evidence="3" id="KW-0732">Signal</keyword>
<organism evidence="4 5">
    <name type="scientific">Lates calcarifer</name>
    <name type="common">Barramundi</name>
    <name type="synonym">Holocentrus calcarifer</name>
    <dbReference type="NCBI Taxonomy" id="8187"/>
    <lineage>
        <taxon>Eukaryota</taxon>
        <taxon>Metazoa</taxon>
        <taxon>Chordata</taxon>
        <taxon>Craniata</taxon>
        <taxon>Vertebrata</taxon>
        <taxon>Euteleostomi</taxon>
        <taxon>Actinopterygii</taxon>
        <taxon>Neopterygii</taxon>
        <taxon>Teleostei</taxon>
        <taxon>Neoteleostei</taxon>
        <taxon>Acanthomorphata</taxon>
        <taxon>Carangaria</taxon>
        <taxon>Carangaria incertae sedis</taxon>
        <taxon>Centropomidae</taxon>
        <taxon>Lates</taxon>
    </lineage>
</organism>
<reference evidence="5" key="1">
    <citation type="submission" date="2015-09" db="EMBL/GenBank/DDBJ databases">
        <authorList>
            <person name="Sai Rama Sridatta P."/>
        </authorList>
    </citation>
    <scope>NUCLEOTIDE SEQUENCE [LARGE SCALE GENOMIC DNA]</scope>
</reference>
<reference evidence="4" key="3">
    <citation type="submission" date="2025-05" db="UniProtKB">
        <authorList>
            <consortium name="Ensembl"/>
        </authorList>
    </citation>
    <scope>IDENTIFICATION</scope>
</reference>
<feature type="signal peptide" evidence="3">
    <location>
        <begin position="1"/>
        <end position="17"/>
    </location>
</feature>
<reference evidence="6" key="2">
    <citation type="submission" date="2025-04" db="UniProtKB">
        <authorList>
            <consortium name="RefSeq"/>
        </authorList>
    </citation>
    <scope>IDENTIFICATION</scope>
    <source>
        <tissue evidence="6">Brain</tissue>
    </source>
</reference>
<evidence type="ECO:0000256" key="3">
    <source>
        <dbReference type="SAM" id="SignalP"/>
    </source>
</evidence>
<evidence type="ECO:0000313" key="4">
    <source>
        <dbReference type="Ensembl" id="ENSLCAP00010039930.1"/>
    </source>
</evidence>
<feature type="chain" id="PRO_5044613459" evidence="3">
    <location>
        <begin position="18"/>
        <end position="383"/>
    </location>
</feature>
<keyword evidence="5" id="KW-1185">Reference proteome</keyword>
<keyword evidence="2" id="KW-0812">Transmembrane</keyword>
<dbReference type="GeneID" id="108887811"/>
<dbReference type="Ensembl" id="ENSLCAT00010040874.1">
    <property type="protein sequence ID" value="ENSLCAP00010039930.1"/>
    <property type="gene ID" value="ENSLCAG00010018646.1"/>
</dbReference>
<feature type="transmembrane region" description="Helical" evidence="2">
    <location>
        <begin position="300"/>
        <end position="322"/>
    </location>
</feature>
<feature type="compositionally biased region" description="Low complexity" evidence="1">
    <location>
        <begin position="131"/>
        <end position="144"/>
    </location>
</feature>
<dbReference type="STRING" id="8187.ENSLCAP00010039930"/>
<dbReference type="PANTHER" id="PTHR45427:SF1">
    <property type="entry name" value="MUCIN-15"/>
    <property type="match status" value="1"/>
</dbReference>
<dbReference type="RefSeq" id="XP_018538888.1">
    <property type="nucleotide sequence ID" value="XM_018683372.2"/>
</dbReference>
<feature type="compositionally biased region" description="Low complexity" evidence="1">
    <location>
        <begin position="218"/>
        <end position="261"/>
    </location>
</feature>
<dbReference type="Proteomes" id="UP000694890">
    <property type="component" value="Linkage group LG2"/>
</dbReference>
<evidence type="ECO:0000313" key="6">
    <source>
        <dbReference type="RefSeq" id="XP_018538888.1"/>
    </source>
</evidence>
<dbReference type="InParanoid" id="A0A4W6ELF5"/>
<evidence type="ECO:0000256" key="2">
    <source>
        <dbReference type="SAM" id="Phobius"/>
    </source>
</evidence>
<dbReference type="InterPro" id="IPR031371">
    <property type="entry name" value="Mucin-15"/>
</dbReference>
<feature type="compositionally biased region" description="Polar residues" evidence="1">
    <location>
        <begin position="280"/>
        <end position="294"/>
    </location>
</feature>
<proteinExistence type="predicted"/>
<dbReference type="AlphaFoldDB" id="A0A4W6ELF5"/>
<dbReference type="Proteomes" id="UP000314980">
    <property type="component" value="Unassembled WGS sequence"/>
</dbReference>
<keyword evidence="2" id="KW-0472">Membrane</keyword>
<dbReference type="GeneTree" id="ENSGT00860000135092"/>
<dbReference type="Pfam" id="PF15672">
    <property type="entry name" value="Mucin15"/>
    <property type="match status" value="1"/>
</dbReference>
<feature type="region of interest" description="Disordered" evidence="1">
    <location>
        <begin position="93"/>
        <end position="294"/>
    </location>
</feature>
<dbReference type="PANTHER" id="PTHR45427">
    <property type="entry name" value="MUCIN-15"/>
    <property type="match status" value="1"/>
</dbReference>
<sequence length="383" mass="40840">MEMYFKITACLLLIVHAFHLASLQYTTDTPGRTIDGSWYRKLADNSAGGQNVAVTDGDAQYDWEADTTAMEPSNDYNSGTASGSMAVYNGEEENVSGHEQGANKTSDDLTVVTTTLPPTAPNGTTKHTESPDPAVTPTTTTTDPSNPSQINMTEADEESHNLTTTPQTTTTHLISQSSTLSPDFFNRTDLQSTTLAPESNDTQESTAKPEEDTGLDNSTGSTSTTTAITTTTPEVKGTSTTSSSTTVFPSETTELSPETTTAVALDTPENVNKTNKDTAAGSSSERGLSSDPHTSNRNGAWGALLGTAVAVAFVGLVAYIILKKKHRKGFSHRKLVEEYPSDPVLRLDNNEPLDLNYGGGAYYNPGLQGDNIQMTNIPGRHRN</sequence>
<feature type="compositionally biased region" description="Polar residues" evidence="1">
    <location>
        <begin position="172"/>
        <end position="181"/>
    </location>
</feature>
<feature type="compositionally biased region" description="Low complexity" evidence="1">
    <location>
        <begin position="108"/>
        <end position="117"/>
    </location>
</feature>
<name>A0A4W6ELF5_LATCA</name>
<dbReference type="CTD" id="143662"/>
<keyword evidence="2" id="KW-1133">Transmembrane helix</keyword>
<gene>
    <name evidence="4 6" type="primary">muc15</name>
</gene>
<evidence type="ECO:0000256" key="1">
    <source>
        <dbReference type="SAM" id="MobiDB-lite"/>
    </source>
</evidence>
<accession>A0A4W6ELF5</accession>
<dbReference type="OrthoDB" id="9950822at2759"/>
<feature type="compositionally biased region" description="Polar residues" evidence="1">
    <location>
        <begin position="188"/>
        <end position="206"/>
    </location>
</feature>
<evidence type="ECO:0000313" key="5">
    <source>
        <dbReference type="Proteomes" id="UP000314980"/>
    </source>
</evidence>
<protein>
    <submittedName>
        <fullName evidence="6">Mucin-15</fullName>
    </submittedName>
</protein>